<dbReference type="Proteomes" id="UP001596494">
    <property type="component" value="Unassembled WGS sequence"/>
</dbReference>
<sequence length="97" mass="10989">MKSVKLKKVFHLESNEEVNFSKGILLIDDKGPTDNWTVSLSKVKNTEVFTEAEDSQENHRLQLFDIEDNSYQGTLAADRISRDGTILMKSMGELNKA</sequence>
<dbReference type="EMBL" id="JBHTBY010000011">
    <property type="protein sequence ID" value="MFC7321678.1"/>
    <property type="molecule type" value="Genomic_DNA"/>
</dbReference>
<name>A0ABW2K6E7_9BACI</name>
<comment type="caution">
    <text evidence="1">The sequence shown here is derived from an EMBL/GenBank/DDBJ whole genome shotgun (WGS) entry which is preliminary data.</text>
</comment>
<organism evidence="1 2">
    <name type="scientific">Halobacillus campisalis</name>
    <dbReference type="NCBI Taxonomy" id="435909"/>
    <lineage>
        <taxon>Bacteria</taxon>
        <taxon>Bacillati</taxon>
        <taxon>Bacillota</taxon>
        <taxon>Bacilli</taxon>
        <taxon>Bacillales</taxon>
        <taxon>Bacillaceae</taxon>
        <taxon>Halobacillus</taxon>
    </lineage>
</organism>
<keyword evidence="2" id="KW-1185">Reference proteome</keyword>
<accession>A0ABW2K6E7</accession>
<protein>
    <submittedName>
        <fullName evidence="1">Uncharacterized protein</fullName>
    </submittedName>
</protein>
<gene>
    <name evidence="1" type="ORF">ACFQMN_12400</name>
</gene>
<evidence type="ECO:0000313" key="1">
    <source>
        <dbReference type="EMBL" id="MFC7321678.1"/>
    </source>
</evidence>
<dbReference type="RefSeq" id="WP_289216607.1">
    <property type="nucleotide sequence ID" value="NZ_JAPVRC010000007.1"/>
</dbReference>
<evidence type="ECO:0000313" key="2">
    <source>
        <dbReference type="Proteomes" id="UP001596494"/>
    </source>
</evidence>
<reference evidence="2" key="1">
    <citation type="journal article" date="2019" name="Int. J. Syst. Evol. Microbiol.">
        <title>The Global Catalogue of Microorganisms (GCM) 10K type strain sequencing project: providing services to taxonomists for standard genome sequencing and annotation.</title>
        <authorList>
            <consortium name="The Broad Institute Genomics Platform"/>
            <consortium name="The Broad Institute Genome Sequencing Center for Infectious Disease"/>
            <person name="Wu L."/>
            <person name="Ma J."/>
        </authorList>
    </citation>
    <scope>NUCLEOTIDE SEQUENCE [LARGE SCALE GENOMIC DNA]</scope>
    <source>
        <strain evidence="2">CCUG 73951</strain>
    </source>
</reference>
<proteinExistence type="predicted"/>